<dbReference type="EMBL" id="JACHIT010000002">
    <property type="protein sequence ID" value="MBB5917934.1"/>
    <property type="molecule type" value="Genomic_DNA"/>
</dbReference>
<protein>
    <submittedName>
        <fullName evidence="4">Cysteine synthase A</fullName>
        <ecNumber evidence="4">2.5.1.47</ecNumber>
    </submittedName>
</protein>
<dbReference type="Pfam" id="PF00291">
    <property type="entry name" value="PALP"/>
    <property type="match status" value="1"/>
</dbReference>
<dbReference type="Proteomes" id="UP000540412">
    <property type="component" value="Unassembled WGS sequence"/>
</dbReference>
<comment type="caution">
    <text evidence="4">The sequence shown here is derived from an EMBL/GenBank/DDBJ whole genome shotgun (WGS) entry which is preliminary data.</text>
</comment>
<gene>
    <name evidence="4" type="ORF">BJY24_006846</name>
</gene>
<evidence type="ECO:0000313" key="4">
    <source>
        <dbReference type="EMBL" id="MBB5917934.1"/>
    </source>
</evidence>
<keyword evidence="2" id="KW-0663">Pyridoxal phosphate</keyword>
<keyword evidence="4" id="KW-0808">Transferase</keyword>
<dbReference type="InterPro" id="IPR036052">
    <property type="entry name" value="TrpB-like_PALP_sf"/>
</dbReference>
<proteinExistence type="predicted"/>
<comment type="cofactor">
    <cofactor evidence="1">
        <name>pyridoxal 5'-phosphate</name>
        <dbReference type="ChEBI" id="CHEBI:597326"/>
    </cofactor>
</comment>
<dbReference type="AlphaFoldDB" id="A0A7W9PKN4"/>
<organism evidence="4 5">
    <name type="scientific">Nocardia transvalensis</name>
    <dbReference type="NCBI Taxonomy" id="37333"/>
    <lineage>
        <taxon>Bacteria</taxon>
        <taxon>Bacillati</taxon>
        <taxon>Actinomycetota</taxon>
        <taxon>Actinomycetes</taxon>
        <taxon>Mycobacteriales</taxon>
        <taxon>Nocardiaceae</taxon>
        <taxon>Nocardia</taxon>
    </lineage>
</organism>
<dbReference type="SUPFAM" id="SSF53686">
    <property type="entry name" value="Tryptophan synthase beta subunit-like PLP-dependent enzymes"/>
    <property type="match status" value="1"/>
</dbReference>
<dbReference type="Gene3D" id="3.40.50.1100">
    <property type="match status" value="2"/>
</dbReference>
<sequence length="369" mass="39684">MSGEAKDSERTPGPSEWARSALAVLSGTRADDEPTPLYRYPLPGDSAVRLFVKDESRRPTGSVKYGLARGLLAEALRRGRIGENTRLVEATSGNLAVAEAYFARMLGLPFTAVVPRRTAAGKLARLEEQGGRWHPVEPPLAVYEKAAELADETGGYYIDHLNTLGGAVDHDESNLAAEILDDCRRIGDSEPAWIVTGVGTGATSRAIGRHLRAHGHATRLAVVDPENSAYFPGWAGDCADYATGMPSMIEGIGRPRIEPAFDAEVIDLVIPVKDASSVAAMRHLRDITGRSAGPSTGACLFGALHLVARMREEGRTGTVVVVQGDSGQPYTDTYYNDEWTDAKSWDLTKPLAALRHFNATGFWDLSPSA</sequence>
<keyword evidence="5" id="KW-1185">Reference proteome</keyword>
<evidence type="ECO:0000256" key="2">
    <source>
        <dbReference type="ARBA" id="ARBA00022898"/>
    </source>
</evidence>
<dbReference type="RefSeq" id="WP_218003432.1">
    <property type="nucleotide sequence ID" value="NZ_JACHIT010000002.1"/>
</dbReference>
<feature type="domain" description="Tryptophan synthase beta chain-like PALP" evidence="3">
    <location>
        <begin position="33"/>
        <end position="322"/>
    </location>
</feature>
<dbReference type="EC" id="2.5.1.47" evidence="4"/>
<evidence type="ECO:0000313" key="5">
    <source>
        <dbReference type="Proteomes" id="UP000540412"/>
    </source>
</evidence>
<dbReference type="PANTHER" id="PTHR10314">
    <property type="entry name" value="CYSTATHIONINE BETA-SYNTHASE"/>
    <property type="match status" value="1"/>
</dbReference>
<reference evidence="4 5" key="1">
    <citation type="submission" date="2020-08" db="EMBL/GenBank/DDBJ databases">
        <title>Sequencing the genomes of 1000 actinobacteria strains.</title>
        <authorList>
            <person name="Klenk H.-P."/>
        </authorList>
    </citation>
    <scope>NUCLEOTIDE SEQUENCE [LARGE SCALE GENOMIC DNA]</scope>
    <source>
        <strain evidence="4 5">DSM 43582</strain>
    </source>
</reference>
<dbReference type="InterPro" id="IPR050214">
    <property type="entry name" value="Cys_Synth/Cystath_Beta-Synth"/>
</dbReference>
<accession>A0A7W9PKN4</accession>
<dbReference type="GO" id="GO:0004124">
    <property type="term" value="F:cysteine synthase activity"/>
    <property type="evidence" value="ECO:0007669"/>
    <property type="project" value="UniProtKB-EC"/>
</dbReference>
<evidence type="ECO:0000256" key="1">
    <source>
        <dbReference type="ARBA" id="ARBA00001933"/>
    </source>
</evidence>
<name>A0A7W9PKN4_9NOCA</name>
<evidence type="ECO:0000259" key="3">
    <source>
        <dbReference type="Pfam" id="PF00291"/>
    </source>
</evidence>
<dbReference type="InterPro" id="IPR001926">
    <property type="entry name" value="TrpB-like_PALP"/>
</dbReference>